<organism evidence="1 2">
    <name type="scientific">Setaria italica</name>
    <name type="common">Foxtail millet</name>
    <name type="synonym">Panicum italicum</name>
    <dbReference type="NCBI Taxonomy" id="4555"/>
    <lineage>
        <taxon>Eukaryota</taxon>
        <taxon>Viridiplantae</taxon>
        <taxon>Streptophyta</taxon>
        <taxon>Embryophyta</taxon>
        <taxon>Tracheophyta</taxon>
        <taxon>Spermatophyta</taxon>
        <taxon>Magnoliopsida</taxon>
        <taxon>Liliopsida</taxon>
        <taxon>Poales</taxon>
        <taxon>Poaceae</taxon>
        <taxon>PACMAD clade</taxon>
        <taxon>Panicoideae</taxon>
        <taxon>Panicodae</taxon>
        <taxon>Paniceae</taxon>
        <taxon>Cenchrinae</taxon>
        <taxon>Setaria</taxon>
    </lineage>
</organism>
<reference evidence="2" key="1">
    <citation type="journal article" date="2012" name="Nat. Biotechnol.">
        <title>Reference genome sequence of the model plant Setaria.</title>
        <authorList>
            <person name="Bennetzen J.L."/>
            <person name="Schmutz J."/>
            <person name="Wang H."/>
            <person name="Percifield R."/>
            <person name="Hawkins J."/>
            <person name="Pontaroli A.C."/>
            <person name="Estep M."/>
            <person name="Feng L."/>
            <person name="Vaughn J.N."/>
            <person name="Grimwood J."/>
            <person name="Jenkins J."/>
            <person name="Barry K."/>
            <person name="Lindquist E."/>
            <person name="Hellsten U."/>
            <person name="Deshpande S."/>
            <person name="Wang X."/>
            <person name="Wu X."/>
            <person name="Mitros T."/>
            <person name="Triplett J."/>
            <person name="Yang X."/>
            <person name="Ye C.Y."/>
            <person name="Mauro-Herrera M."/>
            <person name="Wang L."/>
            <person name="Li P."/>
            <person name="Sharma M."/>
            <person name="Sharma R."/>
            <person name="Ronald P.C."/>
            <person name="Panaud O."/>
            <person name="Kellogg E.A."/>
            <person name="Brutnell T.P."/>
            <person name="Doust A.N."/>
            <person name="Tuskan G.A."/>
            <person name="Rokhsar D."/>
            <person name="Devos K.M."/>
        </authorList>
    </citation>
    <scope>NUCLEOTIDE SEQUENCE [LARGE SCALE GENOMIC DNA]</scope>
    <source>
        <strain evidence="2">cv. Yugu1</strain>
    </source>
</reference>
<sequence>MTQTKQDKHSMHETDDASYIKVNCSPQAYPKIIRSQTACKIAGPGCVRNSVI</sequence>
<dbReference type="EMBL" id="AGNK02004165">
    <property type="status" value="NOT_ANNOTATED_CDS"/>
    <property type="molecule type" value="Genomic_DNA"/>
</dbReference>
<dbReference type="AlphaFoldDB" id="K3YBN0"/>
<dbReference type="Proteomes" id="UP000004995">
    <property type="component" value="Unassembled WGS sequence"/>
</dbReference>
<dbReference type="Gramene" id="KQK96482">
    <property type="protein sequence ID" value="KQK96482"/>
    <property type="gene ID" value="SETIT_011624mg"/>
</dbReference>
<accession>K3YBN0</accession>
<evidence type="ECO:0000313" key="1">
    <source>
        <dbReference type="EnsemblPlants" id="KQK96482"/>
    </source>
</evidence>
<protein>
    <submittedName>
        <fullName evidence="1">Uncharacterized protein</fullName>
    </submittedName>
</protein>
<keyword evidence="2" id="KW-1185">Reference proteome</keyword>
<dbReference type="EnsemblPlants" id="KQK96482">
    <property type="protein sequence ID" value="KQK96482"/>
    <property type="gene ID" value="SETIT_011624mg"/>
</dbReference>
<evidence type="ECO:0000313" key="2">
    <source>
        <dbReference type="Proteomes" id="UP000004995"/>
    </source>
</evidence>
<name>K3YBN0_SETIT</name>
<reference evidence="1" key="2">
    <citation type="submission" date="2018-08" db="UniProtKB">
        <authorList>
            <consortium name="EnsemblPlants"/>
        </authorList>
    </citation>
    <scope>IDENTIFICATION</scope>
    <source>
        <strain evidence="1">Yugu1</strain>
    </source>
</reference>
<dbReference type="HOGENOM" id="CLU_3090899_0_0_1"/>
<proteinExistence type="predicted"/>
<dbReference type="InParanoid" id="K3YBN0"/>